<accession>A0A1E8GLG2</accession>
<dbReference type="RefSeq" id="WP_070792749.1">
    <property type="nucleotide sequence ID" value="NZ_MKIR01000023.1"/>
</dbReference>
<dbReference type="Proteomes" id="UP000178622">
    <property type="component" value="Unassembled WGS sequence"/>
</dbReference>
<reference evidence="2" key="1">
    <citation type="submission" date="2016-09" db="EMBL/GenBank/DDBJ databases">
        <title>Draft genome sequence of a novel species of the family Streptococcaceae isolated from flowers.</title>
        <authorList>
            <person name="Chuah L.-O."/>
            <person name="Yap K.-P."/>
            <person name="Thong K.L."/>
            <person name="Liong M.T."/>
            <person name="Ahmad R."/>
            <person name="Rusul G."/>
        </authorList>
    </citation>
    <scope>NUCLEOTIDE SEQUENCE [LARGE SCALE GENOMIC DNA]</scope>
    <source>
        <strain evidence="2">DF1</strain>
    </source>
</reference>
<proteinExistence type="predicted"/>
<keyword evidence="2" id="KW-1185">Reference proteome</keyword>
<organism evidence="1 2">
    <name type="scientific">Floricoccus tropicus</name>
    <dbReference type="NCBI Taxonomy" id="1859473"/>
    <lineage>
        <taxon>Bacteria</taxon>
        <taxon>Bacillati</taxon>
        <taxon>Bacillota</taxon>
        <taxon>Bacilli</taxon>
        <taxon>Lactobacillales</taxon>
        <taxon>Streptococcaceae</taxon>
        <taxon>Floricoccus</taxon>
    </lineage>
</organism>
<evidence type="ECO:0000313" key="1">
    <source>
        <dbReference type="EMBL" id="OFI48816.1"/>
    </source>
</evidence>
<evidence type="ECO:0000313" key="2">
    <source>
        <dbReference type="Proteomes" id="UP000178622"/>
    </source>
</evidence>
<dbReference type="STRING" id="1859473.BG261_05350"/>
<gene>
    <name evidence="1" type="ORF">BG261_05350</name>
</gene>
<name>A0A1E8GLG2_9LACT</name>
<dbReference type="AlphaFoldDB" id="A0A1E8GLG2"/>
<dbReference type="EMBL" id="MKIR01000023">
    <property type="protein sequence ID" value="OFI48816.1"/>
    <property type="molecule type" value="Genomic_DNA"/>
</dbReference>
<sequence length="137" mass="15513">MTKELILNVQRSGLPIKISGMEFFFESSVESIERYQETHDEIMASLDNIEPASSKNADGIEAIKEALTVAFDSFLGKGAFETLYKKFPDVLALVDVFLAVVEGIDEYVKEFAAKQFDGSKAIMKEYEEKKKQIKMRK</sequence>
<protein>
    <submittedName>
        <fullName evidence="1">Uncharacterized protein</fullName>
    </submittedName>
</protein>
<dbReference type="OrthoDB" id="2925140at2"/>
<comment type="caution">
    <text evidence="1">The sequence shown here is derived from an EMBL/GenBank/DDBJ whole genome shotgun (WGS) entry which is preliminary data.</text>
</comment>